<gene>
    <name evidence="1" type="ORF">NK118_11705</name>
</gene>
<comment type="caution">
    <text evidence="1">The sequence shown here is derived from an EMBL/GenBank/DDBJ whole genome shotgun (WGS) entry which is preliminary data.</text>
</comment>
<evidence type="ECO:0000313" key="2">
    <source>
        <dbReference type="Proteomes" id="UP001523565"/>
    </source>
</evidence>
<proteinExistence type="predicted"/>
<dbReference type="EMBL" id="JAMZFV010000019">
    <property type="protein sequence ID" value="MCP1110914.1"/>
    <property type="molecule type" value="Genomic_DNA"/>
</dbReference>
<dbReference type="RefSeq" id="WP_262069794.1">
    <property type="nucleotide sequence ID" value="NZ_JAMXOC010000019.1"/>
</dbReference>
<evidence type="ECO:0000313" key="1">
    <source>
        <dbReference type="EMBL" id="MCP1110914.1"/>
    </source>
</evidence>
<reference evidence="1 2" key="1">
    <citation type="journal article" date="2022" name="Genome Biol. Evol.">
        <title>Host diet, physiology and behaviors set the stage for Lachnospiraceae cladogenesis.</title>
        <authorList>
            <person name="Vera-Ponce De Leon A."/>
            <person name="Schneider M."/>
            <person name="Jahnes B.C."/>
            <person name="Sadowski V."/>
            <person name="Camuy-Velez L.A."/>
            <person name="Duan J."/>
            <person name="Sabree Z.L."/>
        </authorList>
    </citation>
    <scope>NUCLEOTIDE SEQUENCE [LARGE SCALE GENOMIC DNA]</scope>
    <source>
        <strain evidence="1 2">PAL227</strain>
    </source>
</reference>
<protein>
    <submittedName>
        <fullName evidence="1">Uncharacterized protein</fullName>
    </submittedName>
</protein>
<organism evidence="1 2">
    <name type="scientific">Ohessyouella blattaphilus</name>
    <dbReference type="NCBI Taxonomy" id="2949333"/>
    <lineage>
        <taxon>Bacteria</taxon>
        <taxon>Bacillati</taxon>
        <taxon>Bacillota</taxon>
        <taxon>Clostridia</taxon>
        <taxon>Lachnospirales</taxon>
        <taxon>Lachnospiraceae</taxon>
        <taxon>Ohessyouella</taxon>
    </lineage>
</organism>
<keyword evidence="2" id="KW-1185">Reference proteome</keyword>
<accession>A0ABT1EK96</accession>
<name>A0ABT1EK96_9FIRM</name>
<dbReference type="Proteomes" id="UP001523565">
    <property type="component" value="Unassembled WGS sequence"/>
</dbReference>
<sequence length="52" mass="6260">MFFFTYQEKVVEGKVLARYGENYTVLYDDDQSIRLSKARLYQTYEEANSHLE</sequence>